<keyword evidence="2" id="KW-1185">Reference proteome</keyword>
<evidence type="ECO:0000313" key="1">
    <source>
        <dbReference type="EMBL" id="CCG39766.1"/>
    </source>
</evidence>
<proteinExistence type="predicted"/>
<accession>H8FN28</accession>
<comment type="caution">
    <text evidence="1">The sequence shown here is derived from an EMBL/GenBank/DDBJ whole genome shotgun (WGS) entry which is preliminary data.</text>
</comment>
<gene>
    <name evidence="1" type="ORF">PHAMO_10191</name>
</gene>
<protein>
    <submittedName>
        <fullName evidence="1">Uncharacterized protein</fullName>
    </submittedName>
</protein>
<evidence type="ECO:0000313" key="2">
    <source>
        <dbReference type="Proteomes" id="UP000004169"/>
    </source>
</evidence>
<reference evidence="1 2" key="1">
    <citation type="journal article" date="2012" name="J. Bacteriol.">
        <title>Draft Genome Sequence of the Purple Photosynthetic Bacterium Phaeospirillum molischianum DSM120, a Particularly Versatile Bacterium.</title>
        <authorList>
            <person name="Duquesne K."/>
            <person name="Prima V."/>
            <person name="Ji B."/>
            <person name="Rouy Z."/>
            <person name="Medigue C."/>
            <person name="Talla E."/>
            <person name="Sturgis J.N."/>
        </authorList>
    </citation>
    <scope>NUCLEOTIDE SEQUENCE [LARGE SCALE GENOMIC DNA]</scope>
    <source>
        <strain evidence="2">DSM120</strain>
    </source>
</reference>
<sequence length="64" mass="7471">MWLWEFGITADTVSICDVSKAGAVLFDTSNMTLWSHFLYDFLLLTRGNPRYWRSLRSDNNHLTS</sequence>
<dbReference type="Proteomes" id="UP000004169">
    <property type="component" value="Unassembled WGS sequence"/>
</dbReference>
<dbReference type="EMBL" id="CAHP01000001">
    <property type="protein sequence ID" value="CCG39766.1"/>
    <property type="molecule type" value="Genomic_DNA"/>
</dbReference>
<name>H8FN28_MAGML</name>
<organism evidence="1 2">
    <name type="scientific">Magnetospirillum molischianum DSM 120</name>
    <dbReference type="NCBI Taxonomy" id="1150626"/>
    <lineage>
        <taxon>Bacteria</taxon>
        <taxon>Pseudomonadati</taxon>
        <taxon>Pseudomonadota</taxon>
        <taxon>Alphaproteobacteria</taxon>
        <taxon>Rhodospirillales</taxon>
        <taxon>Rhodospirillaceae</taxon>
        <taxon>Magnetospirillum</taxon>
    </lineage>
</organism>
<dbReference type="AlphaFoldDB" id="H8FN28"/>